<keyword evidence="1" id="KW-0812">Transmembrane</keyword>
<dbReference type="Proteomes" id="UP000031338">
    <property type="component" value="Unassembled WGS sequence"/>
</dbReference>
<accession>A0A0B8ZHU1</accession>
<evidence type="ECO:0000313" key="4">
    <source>
        <dbReference type="Proteomes" id="UP000031338"/>
    </source>
</evidence>
<keyword evidence="1" id="KW-0472">Membrane</keyword>
<evidence type="ECO:0000259" key="2">
    <source>
        <dbReference type="Pfam" id="PF09835"/>
    </source>
</evidence>
<feature type="transmembrane region" description="Helical" evidence="1">
    <location>
        <begin position="46"/>
        <end position="68"/>
    </location>
</feature>
<evidence type="ECO:0000256" key="1">
    <source>
        <dbReference type="SAM" id="Phobius"/>
    </source>
</evidence>
<keyword evidence="4" id="KW-1185">Reference proteome</keyword>
<comment type="caution">
    <text evidence="3">The sequence shown here is derived from an EMBL/GenBank/DDBJ whole genome shotgun (WGS) entry which is preliminary data.</text>
</comment>
<dbReference type="InterPro" id="IPR018639">
    <property type="entry name" value="DUF2062"/>
</dbReference>
<dbReference type="PANTHER" id="PTHR40547">
    <property type="entry name" value="SLL0298 PROTEIN"/>
    <property type="match status" value="1"/>
</dbReference>
<dbReference type="Pfam" id="PF09835">
    <property type="entry name" value="DUF2062"/>
    <property type="match status" value="1"/>
</dbReference>
<proteinExistence type="predicted"/>
<evidence type="ECO:0000313" key="3">
    <source>
        <dbReference type="EMBL" id="KHS45828.1"/>
    </source>
</evidence>
<feature type="domain" description="DUF2062" evidence="2">
    <location>
        <begin position="23"/>
        <end position="172"/>
    </location>
</feature>
<dbReference type="PANTHER" id="PTHR40547:SF1">
    <property type="entry name" value="SLL0298 PROTEIN"/>
    <property type="match status" value="1"/>
</dbReference>
<organism evidence="3 4">
    <name type="scientific">Novosphingobium subterraneum</name>
    <dbReference type="NCBI Taxonomy" id="48936"/>
    <lineage>
        <taxon>Bacteria</taxon>
        <taxon>Pseudomonadati</taxon>
        <taxon>Pseudomonadota</taxon>
        <taxon>Alphaproteobacteria</taxon>
        <taxon>Sphingomonadales</taxon>
        <taxon>Sphingomonadaceae</taxon>
        <taxon>Novosphingobium</taxon>
    </lineage>
</organism>
<name>A0A0B8ZHU1_9SPHN</name>
<dbReference type="RefSeq" id="WP_039334973.1">
    <property type="nucleotide sequence ID" value="NZ_JRVC01000011.1"/>
</dbReference>
<keyword evidence="1" id="KW-1133">Transmembrane helix</keyword>
<feature type="transmembrane region" description="Helical" evidence="1">
    <location>
        <begin position="141"/>
        <end position="167"/>
    </location>
</feature>
<reference evidence="3 4" key="1">
    <citation type="submission" date="2014-10" db="EMBL/GenBank/DDBJ databases">
        <title>Draft genome sequence of Novosphingobium subterraneum DSM 12447.</title>
        <authorList>
            <person name="Gan H.M."/>
            <person name="Gan H.Y."/>
            <person name="Savka M.A."/>
        </authorList>
    </citation>
    <scope>NUCLEOTIDE SEQUENCE [LARGE SCALE GENOMIC DNA]</scope>
    <source>
        <strain evidence="3 4">DSM 12447</strain>
    </source>
</reference>
<protein>
    <recommendedName>
        <fullName evidence="2">DUF2062 domain-containing protein</fullName>
    </recommendedName>
</protein>
<dbReference type="PATRIC" id="fig|48936.3.peg.2443"/>
<dbReference type="STRING" id="48936.NJ75_02433"/>
<dbReference type="EMBL" id="JRVC01000011">
    <property type="protein sequence ID" value="KHS45828.1"/>
    <property type="molecule type" value="Genomic_DNA"/>
</dbReference>
<dbReference type="AlphaFoldDB" id="A0A0B8ZHU1"/>
<sequence length="186" mass="20498">MFERIVNWARANMPTREQMEQNRFARPLAARHELWRFTRRSVPRGVAAGLFIGIFALIPGIQIIGAALMCVPCRGNIPLAVLMTFISIPPTTLFVFLPGAIAVGNSFGFHADFSTVQAMVTKGAGIGEWLVWLGSDAAPSLVIGLFLISIVSAAIGYVLAAFGWRWWTAHKRKVRNMRAAARDFPD</sequence>
<gene>
    <name evidence="3" type="ORF">NJ75_02433</name>
</gene>
<feature type="transmembrane region" description="Helical" evidence="1">
    <location>
        <begin position="80"/>
        <end position="103"/>
    </location>
</feature>